<protein>
    <submittedName>
        <fullName evidence="1">Uncharacterized protein</fullName>
    </submittedName>
</protein>
<organism evidence="1">
    <name type="scientific">Medicago truncatula</name>
    <name type="common">Barrel medic</name>
    <name type="synonym">Medicago tribuloides</name>
    <dbReference type="NCBI Taxonomy" id="3880"/>
    <lineage>
        <taxon>Eukaryota</taxon>
        <taxon>Viridiplantae</taxon>
        <taxon>Streptophyta</taxon>
        <taxon>Embryophyta</taxon>
        <taxon>Tracheophyta</taxon>
        <taxon>Spermatophyta</taxon>
        <taxon>Magnoliopsida</taxon>
        <taxon>eudicotyledons</taxon>
        <taxon>Gunneridae</taxon>
        <taxon>Pentapetalae</taxon>
        <taxon>rosids</taxon>
        <taxon>fabids</taxon>
        <taxon>Fabales</taxon>
        <taxon>Fabaceae</taxon>
        <taxon>Papilionoideae</taxon>
        <taxon>50 kb inversion clade</taxon>
        <taxon>NPAAA clade</taxon>
        <taxon>Hologalegina</taxon>
        <taxon>IRL clade</taxon>
        <taxon>Trifolieae</taxon>
        <taxon>Medicago</taxon>
    </lineage>
</organism>
<gene>
    <name evidence="1" type="ORF">MtrunA17_Chr1g0173881</name>
</gene>
<name>A0A396JPL3_MEDTR</name>
<proteinExistence type="predicted"/>
<dbReference type="Gramene" id="rna2870">
    <property type="protein sequence ID" value="RHN79144.1"/>
    <property type="gene ID" value="gene2870"/>
</dbReference>
<dbReference type="EMBL" id="PSQE01000001">
    <property type="protein sequence ID" value="RHN79144.1"/>
    <property type="molecule type" value="Genomic_DNA"/>
</dbReference>
<reference evidence="1" key="1">
    <citation type="journal article" date="2018" name="Nat. Plants">
        <title>Whole-genome landscape of Medicago truncatula symbiotic genes.</title>
        <authorList>
            <person name="Pecrix Y."/>
            <person name="Gamas P."/>
            <person name="Carrere S."/>
        </authorList>
    </citation>
    <scope>NUCLEOTIDE SEQUENCE</scope>
    <source>
        <tissue evidence="1">Leaves</tissue>
    </source>
</reference>
<accession>A0A396JPL3</accession>
<evidence type="ECO:0000313" key="1">
    <source>
        <dbReference type="EMBL" id="RHN79144.1"/>
    </source>
</evidence>
<comment type="caution">
    <text evidence="1">The sequence shown here is derived from an EMBL/GenBank/DDBJ whole genome shotgun (WGS) entry which is preliminary data.</text>
</comment>
<dbReference type="AlphaFoldDB" id="A0A396JPL3"/>
<dbReference type="Proteomes" id="UP000265566">
    <property type="component" value="Chromosome 1"/>
</dbReference>
<sequence>MMNFDVKARINIPPKVSKPNLVGLFPHRLWLQPTTTWASRKRKVSFEVEEKEVNKVVVVEKIESAAKSAFRFGFSAALSFYIFCHAPTALSQSLTVAFPVSRAPEVSSYISLSVPFFGSGSNPEPYIYYALFLPTELSYLYVPLMIRNVTNTFFHCM</sequence>